<dbReference type="CDD" id="cd05009">
    <property type="entry name" value="SIS_GlmS_GlmD_2"/>
    <property type="match status" value="1"/>
</dbReference>
<dbReference type="EMBL" id="JAUDCG010000017">
    <property type="protein sequence ID" value="MDM8157050.1"/>
    <property type="molecule type" value="Genomic_DNA"/>
</dbReference>
<feature type="domain" description="SIS" evidence="3">
    <location>
        <begin position="33"/>
        <end position="180"/>
    </location>
</feature>
<name>A0ABT7UCD1_9FIRM</name>
<dbReference type="PANTHER" id="PTHR10937:SF17">
    <property type="entry name" value="GLUCOSAMINE-FRUCTOSE-6-PHOSPHATE AMINOTRANSFERASE"/>
    <property type="match status" value="1"/>
</dbReference>
<sequence>MKKEKLSMIGHIQDTPRVLQKAYDQRETYMYDFCQAFATHSFRKIYFLGSGTSYHVAYVIRNIFTDILDIEGVCIPPTIFTYHENINPGNHLSKEEICVIGFSQHGDSISTCEALKKAHEDGYYTIAVSEQLDSVLETFGDAYCHLVCEEEEIGPETRGYTETIFQFYLLAIEIAKEKGILTQEAYRAMDQEAAKLASQLSIVVSESIDWYNNNRSEFLKMSKSSIAGYGYNYPTALEARLKFFETYARPCTAYEMEEQMHGPMRAYDQENYIFLIASEGDRELDRLKELVDYYKDVFTKHVFVVTCEDLPVSPRDLKFSVRTSDILSPIIYIIPFQVLSALICEDVGIDTKNSPIKKRYVSSHYPSQRHDNLSPDTQNT</sequence>
<dbReference type="PANTHER" id="PTHR10937">
    <property type="entry name" value="GLUCOSAMINE--FRUCTOSE-6-PHOSPHATE AMINOTRANSFERASE, ISOMERIZING"/>
    <property type="match status" value="1"/>
</dbReference>
<reference evidence="4" key="1">
    <citation type="submission" date="2023-06" db="EMBL/GenBank/DDBJ databases">
        <title>Identification and characterization of horizontal gene transfer across gut microbiota members of farm animals based on homology search.</title>
        <authorList>
            <person name="Schwarzerova J."/>
            <person name="Nykrynova M."/>
            <person name="Jureckova K."/>
            <person name="Cejkova D."/>
            <person name="Rychlik I."/>
        </authorList>
    </citation>
    <scope>NUCLEOTIDE SEQUENCE</scope>
    <source>
        <strain evidence="4">ET39</strain>
    </source>
</reference>
<protein>
    <submittedName>
        <fullName evidence="4">SIS domain-containing protein</fullName>
    </submittedName>
</protein>
<dbReference type="Pfam" id="PF01380">
    <property type="entry name" value="SIS"/>
    <property type="match status" value="2"/>
</dbReference>
<organism evidence="4 5">
    <name type="scientific">Amedibacillus dolichus</name>
    <dbReference type="NCBI Taxonomy" id="31971"/>
    <lineage>
        <taxon>Bacteria</taxon>
        <taxon>Bacillati</taxon>
        <taxon>Bacillota</taxon>
        <taxon>Erysipelotrichia</taxon>
        <taxon>Erysipelotrichales</taxon>
        <taxon>Erysipelotrichaceae</taxon>
        <taxon>Amedibacillus</taxon>
    </lineage>
</organism>
<dbReference type="PROSITE" id="PS51464">
    <property type="entry name" value="SIS"/>
    <property type="match status" value="1"/>
</dbReference>
<dbReference type="InterPro" id="IPR035490">
    <property type="entry name" value="GlmS/FrlB_SIS"/>
</dbReference>
<evidence type="ECO:0000313" key="4">
    <source>
        <dbReference type="EMBL" id="MDM8157050.1"/>
    </source>
</evidence>
<comment type="caution">
    <text evidence="4">The sequence shown here is derived from an EMBL/GenBank/DDBJ whole genome shotgun (WGS) entry which is preliminary data.</text>
</comment>
<dbReference type="RefSeq" id="WP_289607513.1">
    <property type="nucleotide sequence ID" value="NZ_JAUDCG010000017.1"/>
</dbReference>
<evidence type="ECO:0000256" key="1">
    <source>
        <dbReference type="ARBA" id="ARBA00022737"/>
    </source>
</evidence>
<dbReference type="InterPro" id="IPR035466">
    <property type="entry name" value="GlmS/AgaS_SIS"/>
</dbReference>
<evidence type="ECO:0000313" key="5">
    <source>
        <dbReference type="Proteomes" id="UP001529340"/>
    </source>
</evidence>
<dbReference type="SUPFAM" id="SSF53697">
    <property type="entry name" value="SIS domain"/>
    <property type="match status" value="1"/>
</dbReference>
<dbReference type="Proteomes" id="UP001529340">
    <property type="component" value="Unassembled WGS sequence"/>
</dbReference>
<dbReference type="InterPro" id="IPR001347">
    <property type="entry name" value="SIS_dom"/>
</dbReference>
<dbReference type="Gene3D" id="3.40.50.10490">
    <property type="entry name" value="Glucose-6-phosphate isomerase like protein, domain 1"/>
    <property type="match status" value="2"/>
</dbReference>
<gene>
    <name evidence="4" type="ORF">QUV96_05290</name>
</gene>
<keyword evidence="1" id="KW-0677">Repeat</keyword>
<dbReference type="CDD" id="cd05008">
    <property type="entry name" value="SIS_GlmS_GlmD_1"/>
    <property type="match status" value="1"/>
</dbReference>
<dbReference type="InterPro" id="IPR046348">
    <property type="entry name" value="SIS_dom_sf"/>
</dbReference>
<evidence type="ECO:0000259" key="3">
    <source>
        <dbReference type="PROSITE" id="PS51464"/>
    </source>
</evidence>
<feature type="region of interest" description="Disordered" evidence="2">
    <location>
        <begin position="361"/>
        <end position="380"/>
    </location>
</feature>
<evidence type="ECO:0000256" key="2">
    <source>
        <dbReference type="SAM" id="MobiDB-lite"/>
    </source>
</evidence>
<accession>A0ABT7UCD1</accession>
<keyword evidence="5" id="KW-1185">Reference proteome</keyword>
<reference evidence="4" key="2">
    <citation type="submission" date="2023-06" db="EMBL/GenBank/DDBJ databases">
        <authorList>
            <person name="Zeman M."/>
            <person name="Kubasova T."/>
            <person name="Jahodarova E."/>
            <person name="Nykrynova M."/>
            <person name="Rychlik I."/>
        </authorList>
    </citation>
    <scope>NUCLEOTIDE SEQUENCE</scope>
    <source>
        <strain evidence="4">ET39</strain>
    </source>
</reference>
<proteinExistence type="predicted"/>